<organism evidence="2 3">
    <name type="scientific">Levilactobacillus tujiorum</name>
    <dbReference type="NCBI Taxonomy" id="2912243"/>
    <lineage>
        <taxon>Bacteria</taxon>
        <taxon>Bacillati</taxon>
        <taxon>Bacillota</taxon>
        <taxon>Bacilli</taxon>
        <taxon>Lactobacillales</taxon>
        <taxon>Lactobacillaceae</taxon>
        <taxon>Levilactobacillus</taxon>
    </lineage>
</organism>
<keyword evidence="1" id="KW-0812">Transmembrane</keyword>
<feature type="transmembrane region" description="Helical" evidence="1">
    <location>
        <begin position="93"/>
        <end position="117"/>
    </location>
</feature>
<gene>
    <name evidence="2" type="ORF">HEQ44_08405</name>
</gene>
<evidence type="ECO:0000313" key="3">
    <source>
        <dbReference type="Proteomes" id="UP000707477"/>
    </source>
</evidence>
<dbReference type="EMBL" id="JAAVSD010000023">
    <property type="protein sequence ID" value="NLR30207.1"/>
    <property type="molecule type" value="Genomic_DNA"/>
</dbReference>
<proteinExistence type="predicted"/>
<dbReference type="RefSeq" id="WP_168850234.1">
    <property type="nucleotide sequence ID" value="NZ_JAAVSD010000023.1"/>
</dbReference>
<evidence type="ECO:0000313" key="2">
    <source>
        <dbReference type="EMBL" id="NLR30207.1"/>
    </source>
</evidence>
<dbReference type="Proteomes" id="UP000707477">
    <property type="component" value="Unassembled WGS sequence"/>
</dbReference>
<keyword evidence="3" id="KW-1185">Reference proteome</keyword>
<feature type="transmembrane region" description="Helical" evidence="1">
    <location>
        <begin position="20"/>
        <end position="38"/>
    </location>
</feature>
<comment type="caution">
    <text evidence="2">The sequence shown here is derived from an EMBL/GenBank/DDBJ whole genome shotgun (WGS) entry which is preliminary data.</text>
</comment>
<keyword evidence="1" id="KW-1133">Transmembrane helix</keyword>
<protein>
    <submittedName>
        <fullName evidence="2">Multidrug ABC transporter permease</fullName>
    </submittedName>
</protein>
<evidence type="ECO:0000256" key="1">
    <source>
        <dbReference type="SAM" id="Phobius"/>
    </source>
</evidence>
<sequence>MRFLRLFWFHFKIYASNQYFIWLTLSSTVSLFLLQYVVAYATNQLDDPTLWIRSGVFGLWSSATTAAGCIGFQRFQGTLPYLTNTRIDDRLSMAALILPAASFGLLAFPISFILALLLGVSHSNVSLHLILLITALWAAAALMDFLIATFFLLTTNAIVYEKLITLPLLLLSGLFSSAPILTPFLKVFQWVIPIASPVHTLLNQSSNFNLVAFLISCLLWIIVTWTLTKRVILTAKRTGNMRLM</sequence>
<keyword evidence="1" id="KW-0472">Membrane</keyword>
<feature type="transmembrane region" description="Helical" evidence="1">
    <location>
        <begin position="50"/>
        <end position="72"/>
    </location>
</feature>
<reference evidence="2 3" key="1">
    <citation type="submission" date="2020-03" db="EMBL/GenBank/DDBJ databases">
        <authorList>
            <person name="Zhang Z."/>
            <person name="Guo Z."/>
            <person name="Hou Q."/>
            <person name="Shen X."/>
        </authorList>
    </citation>
    <scope>NUCLEOTIDE SEQUENCE [LARGE SCALE GENOMIC DNA]</scope>
    <source>
        <strain evidence="2 3">HBUAS51329</strain>
    </source>
</reference>
<accession>A0ABX1L595</accession>
<name>A0ABX1L595_9LACO</name>
<feature type="transmembrane region" description="Helical" evidence="1">
    <location>
        <begin position="165"/>
        <end position="188"/>
    </location>
</feature>
<feature type="transmembrane region" description="Helical" evidence="1">
    <location>
        <begin position="208"/>
        <end position="227"/>
    </location>
</feature>
<feature type="transmembrane region" description="Helical" evidence="1">
    <location>
        <begin position="129"/>
        <end position="153"/>
    </location>
</feature>